<comment type="caution">
    <text evidence="4">The sequence shown here is derived from an EMBL/GenBank/DDBJ whole genome shotgun (WGS) entry which is preliminary data.</text>
</comment>
<dbReference type="InterPro" id="IPR001296">
    <property type="entry name" value="Glyco_trans_1"/>
</dbReference>
<protein>
    <submittedName>
        <fullName evidence="4">Glycosyltransferase involved in cell wall biosynthesis</fullName>
    </submittedName>
</protein>
<dbReference type="EMBL" id="JACHXQ010000015">
    <property type="protein sequence ID" value="MBB3185657.1"/>
    <property type="molecule type" value="Genomic_DNA"/>
</dbReference>
<dbReference type="SUPFAM" id="SSF53756">
    <property type="entry name" value="UDP-Glycosyltransferase/glycogen phosphorylase"/>
    <property type="match status" value="1"/>
</dbReference>
<feature type="domain" description="Glycosyltransferase subfamily 4-like N-terminal" evidence="3">
    <location>
        <begin position="23"/>
        <end position="207"/>
    </location>
</feature>
<dbReference type="PANTHER" id="PTHR46401:SF2">
    <property type="entry name" value="GLYCOSYLTRANSFERASE WBBK-RELATED"/>
    <property type="match status" value="1"/>
</dbReference>
<dbReference type="RefSeq" id="WP_221199368.1">
    <property type="nucleotide sequence ID" value="NZ_JACHXQ010000015.1"/>
</dbReference>
<sequence>MSQVERKETVWLINQDASTPETGYAGRSYYLGREMAKLGYNVYIVAASFCHHLREAPSVDGLVDIEHLDDLAFVRITVPRYSTASSPLRAIAWLVFAWRLRLLPKYLGEAPDIIVYSSPPLVGYLGAERLAIRLKAKLVFEVRDIWPLTLCEVGGYSHSHPIIRFFQWIEERAYKRSELVISNLKYSYTHMVRHGMQEKKFFWVPNGYLKSEVIHKEPLDEEILSLIPTDKFIVGYAGAIGRANNLSNVVEAAELCKSNDKIHFVIVGDGEERESVRQKIKSLGLKNVSVLGRIAKRQIQSLLACFDICYIGLKRDPLFRLGVSPNKLFDYMCAGKPIVYAVDSGGYDPVGEYSAGLSILPESPEELCKAVLYLFGLSQEERSKMGENARKLAEENYEYSQLAKRYIQILTS</sequence>
<evidence type="ECO:0000259" key="2">
    <source>
        <dbReference type="Pfam" id="PF00534"/>
    </source>
</evidence>
<dbReference type="AlphaFoldDB" id="A0A7W5H0T5"/>
<organism evidence="4 5">
    <name type="scientific">Halomonas fontilapidosi</name>
    <dbReference type="NCBI Taxonomy" id="616675"/>
    <lineage>
        <taxon>Bacteria</taxon>
        <taxon>Pseudomonadati</taxon>
        <taxon>Pseudomonadota</taxon>
        <taxon>Gammaproteobacteria</taxon>
        <taxon>Oceanospirillales</taxon>
        <taxon>Halomonadaceae</taxon>
        <taxon>Halomonas</taxon>
    </lineage>
</organism>
<evidence type="ECO:0000313" key="4">
    <source>
        <dbReference type="EMBL" id="MBB3185657.1"/>
    </source>
</evidence>
<dbReference type="Proteomes" id="UP000563050">
    <property type="component" value="Unassembled WGS sequence"/>
</dbReference>
<gene>
    <name evidence="4" type="ORF">FHR95_003248</name>
</gene>
<dbReference type="CDD" id="cd03794">
    <property type="entry name" value="GT4_WbuB-like"/>
    <property type="match status" value="1"/>
</dbReference>
<dbReference type="GO" id="GO:0009103">
    <property type="term" value="P:lipopolysaccharide biosynthetic process"/>
    <property type="evidence" value="ECO:0007669"/>
    <property type="project" value="TreeGrafter"/>
</dbReference>
<reference evidence="4 5" key="1">
    <citation type="submission" date="2020-08" db="EMBL/GenBank/DDBJ databases">
        <title>Genomic Encyclopedia of Type Strains, Phase III (KMG-III): the genomes of soil and plant-associated and newly described type strains.</title>
        <authorList>
            <person name="Whitman W."/>
        </authorList>
    </citation>
    <scope>NUCLEOTIDE SEQUENCE [LARGE SCALE GENOMIC DNA]</scope>
    <source>
        <strain evidence="4 5">CECT 7341</strain>
    </source>
</reference>
<dbReference type="Pfam" id="PF00534">
    <property type="entry name" value="Glycos_transf_1"/>
    <property type="match status" value="1"/>
</dbReference>
<dbReference type="InterPro" id="IPR028098">
    <property type="entry name" value="Glyco_trans_4-like_N"/>
</dbReference>
<feature type="domain" description="Glycosyl transferase family 1" evidence="2">
    <location>
        <begin position="226"/>
        <end position="391"/>
    </location>
</feature>
<accession>A0A7W5H0T5</accession>
<dbReference type="Gene3D" id="3.40.50.2000">
    <property type="entry name" value="Glycogen Phosphorylase B"/>
    <property type="match status" value="2"/>
</dbReference>
<dbReference type="Pfam" id="PF13579">
    <property type="entry name" value="Glyco_trans_4_4"/>
    <property type="match status" value="1"/>
</dbReference>
<keyword evidence="5" id="KW-1185">Reference proteome</keyword>
<dbReference type="GO" id="GO:0016757">
    <property type="term" value="F:glycosyltransferase activity"/>
    <property type="evidence" value="ECO:0007669"/>
    <property type="project" value="InterPro"/>
</dbReference>
<proteinExistence type="predicted"/>
<evidence type="ECO:0000313" key="5">
    <source>
        <dbReference type="Proteomes" id="UP000563050"/>
    </source>
</evidence>
<name>A0A7W5H0T5_9GAMM</name>
<evidence type="ECO:0000259" key="3">
    <source>
        <dbReference type="Pfam" id="PF13579"/>
    </source>
</evidence>
<dbReference type="PANTHER" id="PTHR46401">
    <property type="entry name" value="GLYCOSYLTRANSFERASE WBBK-RELATED"/>
    <property type="match status" value="1"/>
</dbReference>
<evidence type="ECO:0000256" key="1">
    <source>
        <dbReference type="ARBA" id="ARBA00022679"/>
    </source>
</evidence>
<keyword evidence="1 4" id="KW-0808">Transferase</keyword>